<dbReference type="SUPFAM" id="SSF55729">
    <property type="entry name" value="Acyl-CoA N-acyltransferases (Nat)"/>
    <property type="match status" value="1"/>
</dbReference>
<evidence type="ECO:0000313" key="3">
    <source>
        <dbReference type="Proteomes" id="UP000184501"/>
    </source>
</evidence>
<dbReference type="PANTHER" id="PTHR43792:SF1">
    <property type="entry name" value="N-ACETYLTRANSFERASE DOMAIN-CONTAINING PROTEIN"/>
    <property type="match status" value="1"/>
</dbReference>
<dbReference type="Gene3D" id="3.40.630.30">
    <property type="match status" value="1"/>
</dbReference>
<dbReference type="PROSITE" id="PS51186">
    <property type="entry name" value="GNAT"/>
    <property type="match status" value="1"/>
</dbReference>
<reference evidence="2 3" key="1">
    <citation type="submission" date="2016-11" db="EMBL/GenBank/DDBJ databases">
        <authorList>
            <person name="Jaros S."/>
            <person name="Januszkiewicz K."/>
            <person name="Wedrychowicz H."/>
        </authorList>
    </citation>
    <scope>NUCLEOTIDE SEQUENCE [LARGE SCALE GENOMIC DNA]</scope>
    <source>
        <strain evidence="2 3">DSM 44523</strain>
    </source>
</reference>
<dbReference type="Proteomes" id="UP000184501">
    <property type="component" value="Unassembled WGS sequence"/>
</dbReference>
<evidence type="ECO:0000259" key="1">
    <source>
        <dbReference type="PROSITE" id="PS51186"/>
    </source>
</evidence>
<dbReference type="EMBL" id="FQVN01000006">
    <property type="protein sequence ID" value="SHG02900.1"/>
    <property type="molecule type" value="Genomic_DNA"/>
</dbReference>
<dbReference type="PANTHER" id="PTHR43792">
    <property type="entry name" value="GNAT FAMILY, PUTATIVE (AFU_ORTHOLOGUE AFUA_3G00765)-RELATED-RELATED"/>
    <property type="match status" value="1"/>
</dbReference>
<feature type="domain" description="N-acetyltransferase" evidence="1">
    <location>
        <begin position="30"/>
        <end position="188"/>
    </location>
</feature>
<name>A0A1M5GGI9_STRHI</name>
<proteinExistence type="predicted"/>
<organism evidence="2 3">
    <name type="scientific">Streptoalloteichus hindustanus</name>
    <dbReference type="NCBI Taxonomy" id="2017"/>
    <lineage>
        <taxon>Bacteria</taxon>
        <taxon>Bacillati</taxon>
        <taxon>Actinomycetota</taxon>
        <taxon>Actinomycetes</taxon>
        <taxon>Pseudonocardiales</taxon>
        <taxon>Pseudonocardiaceae</taxon>
        <taxon>Streptoalloteichus</taxon>
    </lineage>
</organism>
<dbReference type="Pfam" id="PF13302">
    <property type="entry name" value="Acetyltransf_3"/>
    <property type="match status" value="1"/>
</dbReference>
<keyword evidence="3" id="KW-1185">Reference proteome</keyword>
<dbReference type="InterPro" id="IPR051531">
    <property type="entry name" value="N-acetyltransferase"/>
</dbReference>
<accession>A0A1M5GGI9</accession>
<evidence type="ECO:0000313" key="2">
    <source>
        <dbReference type="EMBL" id="SHG02900.1"/>
    </source>
</evidence>
<keyword evidence="2" id="KW-0808">Transferase</keyword>
<dbReference type="InterPro" id="IPR000182">
    <property type="entry name" value="GNAT_dom"/>
</dbReference>
<dbReference type="GO" id="GO:0016747">
    <property type="term" value="F:acyltransferase activity, transferring groups other than amino-acyl groups"/>
    <property type="evidence" value="ECO:0007669"/>
    <property type="project" value="InterPro"/>
</dbReference>
<sequence length="188" mass="20842">MCGKRRETVGGRAYRASVSKPPEEIRTERLVLRRIGEADLTAMIEVHGDPETNRHNPTGPAGPEEVREHLVAWQRDWARHGIGYWAIEVATTGEVVGFGGLRLFEFDGRPALNLYYRFRPSAWGRGYATEMARAAVDWAHGVRPEPVVIRTATTNAAAARVAERLGFPLTGTIVLDGAEAFVFTSRRS</sequence>
<dbReference type="InterPro" id="IPR016181">
    <property type="entry name" value="Acyl_CoA_acyltransferase"/>
</dbReference>
<gene>
    <name evidence="2" type="ORF">SAMN05444320_106115</name>
</gene>
<protein>
    <submittedName>
        <fullName evidence="2">Protein N-acetyltransferase, RimJ/RimL family</fullName>
    </submittedName>
</protein>
<dbReference type="STRING" id="2017.SAMN05444320_106115"/>
<dbReference type="AlphaFoldDB" id="A0A1M5GGI9"/>